<evidence type="ECO:0008006" key="4">
    <source>
        <dbReference type="Google" id="ProtNLM"/>
    </source>
</evidence>
<feature type="transmembrane region" description="Helical" evidence="1">
    <location>
        <begin position="116"/>
        <end position="135"/>
    </location>
</feature>
<name>A0A1Y5FHQ9_9BACT</name>
<dbReference type="EMBL" id="MAAO01000002">
    <property type="protein sequence ID" value="OUR99724.1"/>
    <property type="molecule type" value="Genomic_DNA"/>
</dbReference>
<keyword evidence="1" id="KW-0472">Membrane</keyword>
<keyword evidence="1" id="KW-1133">Transmembrane helix</keyword>
<feature type="transmembrane region" description="Helical" evidence="1">
    <location>
        <begin position="179"/>
        <end position="199"/>
    </location>
</feature>
<accession>A0A1Y5FHQ9</accession>
<evidence type="ECO:0000313" key="3">
    <source>
        <dbReference type="Proteomes" id="UP000196531"/>
    </source>
</evidence>
<proteinExistence type="predicted"/>
<keyword evidence="1" id="KW-0812">Transmembrane</keyword>
<evidence type="ECO:0000256" key="1">
    <source>
        <dbReference type="SAM" id="Phobius"/>
    </source>
</evidence>
<feature type="transmembrane region" description="Helical" evidence="1">
    <location>
        <begin position="329"/>
        <end position="347"/>
    </location>
</feature>
<feature type="transmembrane region" description="Helical" evidence="1">
    <location>
        <begin position="58"/>
        <end position="80"/>
    </location>
</feature>
<feature type="transmembrane region" description="Helical" evidence="1">
    <location>
        <begin position="92"/>
        <end position="110"/>
    </location>
</feature>
<dbReference type="Proteomes" id="UP000196531">
    <property type="component" value="Unassembled WGS sequence"/>
</dbReference>
<dbReference type="SUPFAM" id="SSF103473">
    <property type="entry name" value="MFS general substrate transporter"/>
    <property type="match status" value="1"/>
</dbReference>
<comment type="caution">
    <text evidence="2">The sequence shown here is derived from an EMBL/GenBank/DDBJ whole genome shotgun (WGS) entry which is preliminary data.</text>
</comment>
<dbReference type="InterPro" id="IPR036259">
    <property type="entry name" value="MFS_trans_sf"/>
</dbReference>
<dbReference type="Pfam" id="PF18943">
    <property type="entry name" value="DUF5690"/>
    <property type="match status" value="1"/>
</dbReference>
<sequence length="449" mass="50370">MQDKKSRITSWLENVHPVIFNTYAIIAAFSAYFAMYAFRKPFSVGKFDGVVDIFGMAMDYKVILIISQVLGYTLSKFLGIKVVSETKGSRRGITLLALIVFAELALLMFGFLPRPWGILCLFLNGLPLGMVWGMLFGFLEGRKTSELLGAGMSASYILASGVVKSVGKNNINMGISEQWMPFATGMMFLPVFFIAVYLLTKLPKPNKEDVALKVKRAPMNGSDRWEFFKTYSKGLIPLTFLYMLLTAFRDFRDNFAREIWDSLGFQGKASIYTLSEIPIIVIVLLSLALLFLIKDNKKAMRFIHYIMITGTVLIGVSTLAFQMEMIGPATWMILVGLGLYLGYVPYGCVLFDRLIAAVGFVGTAGFMIYMTDAFGYLGSVGLMLFKTFGNPDISWLDFFIKLSYATSILCTSCFLVSYLYFEYKVSKVNTRTKHDQNSDQDTDEPEVLA</sequence>
<feature type="transmembrane region" description="Helical" evidence="1">
    <location>
        <begin position="234"/>
        <end position="251"/>
    </location>
</feature>
<feature type="transmembrane region" description="Helical" evidence="1">
    <location>
        <begin position="271"/>
        <end position="293"/>
    </location>
</feature>
<feature type="transmembrane region" description="Helical" evidence="1">
    <location>
        <begin position="20"/>
        <end position="38"/>
    </location>
</feature>
<gene>
    <name evidence="2" type="ORF">A9Q84_01490</name>
</gene>
<evidence type="ECO:0000313" key="2">
    <source>
        <dbReference type="EMBL" id="OUR99724.1"/>
    </source>
</evidence>
<feature type="transmembrane region" description="Helical" evidence="1">
    <location>
        <begin position="305"/>
        <end position="323"/>
    </location>
</feature>
<dbReference type="InterPro" id="IPR043745">
    <property type="entry name" value="DUF5690"/>
</dbReference>
<dbReference type="AlphaFoldDB" id="A0A1Y5FHQ9"/>
<feature type="transmembrane region" description="Helical" evidence="1">
    <location>
        <begin position="147"/>
        <end position="167"/>
    </location>
</feature>
<protein>
    <recommendedName>
        <fullName evidence="4">MFS transporter</fullName>
    </recommendedName>
</protein>
<feature type="transmembrane region" description="Helical" evidence="1">
    <location>
        <begin position="354"/>
        <end position="378"/>
    </location>
</feature>
<reference evidence="3" key="1">
    <citation type="journal article" date="2017" name="Proc. Natl. Acad. Sci. U.S.A.">
        <title>Simulation of Deepwater Horizon oil plume reveals substrate specialization within a complex community of hydrocarbon-degraders.</title>
        <authorList>
            <person name="Hu P."/>
            <person name="Dubinsky E.A."/>
            <person name="Probst A.J."/>
            <person name="Wang J."/>
            <person name="Sieber C.M.K."/>
            <person name="Tom L.M."/>
            <person name="Gardinali P."/>
            <person name="Banfield J.F."/>
            <person name="Atlas R.M."/>
            <person name="Andersen G.L."/>
        </authorList>
    </citation>
    <scope>NUCLEOTIDE SEQUENCE [LARGE SCALE GENOMIC DNA]</scope>
</reference>
<feature type="transmembrane region" description="Helical" evidence="1">
    <location>
        <begin position="398"/>
        <end position="421"/>
    </location>
</feature>
<organism evidence="2 3">
    <name type="scientific">Halobacteriovorax marinus</name>
    <dbReference type="NCBI Taxonomy" id="97084"/>
    <lineage>
        <taxon>Bacteria</taxon>
        <taxon>Pseudomonadati</taxon>
        <taxon>Bdellovibrionota</taxon>
        <taxon>Bacteriovoracia</taxon>
        <taxon>Bacteriovoracales</taxon>
        <taxon>Halobacteriovoraceae</taxon>
        <taxon>Halobacteriovorax</taxon>
    </lineage>
</organism>